<dbReference type="AlphaFoldDB" id="A0A8T0C513"/>
<dbReference type="EMBL" id="AHCD03000035">
    <property type="protein sequence ID" value="KAF7785769.1"/>
    <property type="molecule type" value="Genomic_DNA"/>
</dbReference>
<evidence type="ECO:0000313" key="1">
    <source>
        <dbReference type="EMBL" id="KAF7785769.1"/>
    </source>
</evidence>
<organism evidence="1 2">
    <name type="scientific">Pseudoalteromonas rubra</name>
    <dbReference type="NCBI Taxonomy" id="43658"/>
    <lineage>
        <taxon>Bacteria</taxon>
        <taxon>Pseudomonadati</taxon>
        <taxon>Pseudomonadota</taxon>
        <taxon>Gammaproteobacteria</taxon>
        <taxon>Alteromonadales</taxon>
        <taxon>Pseudoalteromonadaceae</taxon>
        <taxon>Pseudoalteromonas</taxon>
    </lineage>
</organism>
<sequence length="249" mass="28201">MCGSKSELQNSHAIPDTFFKRIYRSNAGKAIVVPGGGDEPIHYSSDSWATNQLCSSCESLLNVSYEQYSIKVLRGKGCRIIKHDGGVTFNGITGKTLVSFFISVFWRAANSKHPNYFKVMIPEPWNSQIRSKLISKQKIPANLATVKVSRLIDRTEWFSLTSLKSLIIKPFFRRVAHRRYSFCFIFEGFLIEIFTPGLALRERFQGGVLGNQTKILSVPFIDIFDIPEMEEAMVEGYGKYVDGDVTFEN</sequence>
<accession>A0A8T0C513</accession>
<gene>
    <name evidence="1" type="ORF">PRUB_a0148</name>
</gene>
<dbReference type="Proteomes" id="UP000016480">
    <property type="component" value="Unassembled WGS sequence"/>
</dbReference>
<proteinExistence type="predicted"/>
<comment type="caution">
    <text evidence="1">The sequence shown here is derived from an EMBL/GenBank/DDBJ whole genome shotgun (WGS) entry which is preliminary data.</text>
</comment>
<protein>
    <submittedName>
        <fullName evidence="1">Uncharacterized protein</fullName>
    </submittedName>
</protein>
<evidence type="ECO:0000313" key="2">
    <source>
        <dbReference type="Proteomes" id="UP000016480"/>
    </source>
</evidence>
<name>A0A8T0C513_9GAMM</name>
<reference evidence="1 2" key="1">
    <citation type="journal article" date="2012" name="J. Bacteriol.">
        <title>Genome sequence of the cycloprodigiosin-producing bacterial strain Pseudoalteromonas rubra ATCC 29570(T).</title>
        <authorList>
            <person name="Xie B.B."/>
            <person name="Shu Y.L."/>
            <person name="Qin Q.L."/>
            <person name="Rong J.C."/>
            <person name="Zhang X.Y."/>
            <person name="Chen X.L."/>
            <person name="Zhou B.C."/>
            <person name="Zhang Y.Z."/>
        </authorList>
    </citation>
    <scope>NUCLEOTIDE SEQUENCE [LARGE SCALE GENOMIC DNA]</scope>
    <source>
        <strain evidence="1 2">DSM 6842</strain>
    </source>
</reference>